<evidence type="ECO:0000313" key="4">
    <source>
        <dbReference type="Proteomes" id="UP000294368"/>
    </source>
</evidence>
<dbReference type="GO" id="GO:0008270">
    <property type="term" value="F:zinc ion binding"/>
    <property type="evidence" value="ECO:0007669"/>
    <property type="project" value="InterPro"/>
</dbReference>
<dbReference type="InterPro" id="IPR005584">
    <property type="entry name" value="DNA_gyrase_inhibitor_YacG"/>
</dbReference>
<dbReference type="Proteomes" id="UP000294368">
    <property type="component" value="Chromosome"/>
</dbReference>
<dbReference type="PANTHER" id="PTHR36150:SF1">
    <property type="entry name" value="DNA GYRASE INHIBITOR YACG"/>
    <property type="match status" value="1"/>
</dbReference>
<dbReference type="AlphaFoldDB" id="A0A451DA83"/>
<accession>A0A451DA83</accession>
<dbReference type="InterPro" id="IPR013088">
    <property type="entry name" value="Znf_NHR/GATA"/>
</dbReference>
<gene>
    <name evidence="3" type="primary">yacG</name>
    <name evidence="3" type="ORF">ERCIKOCA2762_471</name>
</gene>
<dbReference type="Gene3D" id="3.30.50.10">
    <property type="entry name" value="Erythroid Transcription Factor GATA-1, subunit A"/>
    <property type="match status" value="1"/>
</dbReference>
<protein>
    <submittedName>
        <fullName evidence="3">DNA gyrase inhibitor YacG, partial</fullName>
    </submittedName>
</protein>
<dbReference type="GO" id="GO:0006355">
    <property type="term" value="P:regulation of DNA-templated transcription"/>
    <property type="evidence" value="ECO:0007669"/>
    <property type="project" value="InterPro"/>
</dbReference>
<keyword evidence="2" id="KW-0862">Zinc</keyword>
<dbReference type="SUPFAM" id="SSF57716">
    <property type="entry name" value="Glucocorticoid receptor-like (DNA-binding domain)"/>
    <property type="match status" value="1"/>
</dbReference>
<dbReference type="Pfam" id="PF03884">
    <property type="entry name" value="YacG"/>
    <property type="match status" value="1"/>
</dbReference>
<dbReference type="PANTHER" id="PTHR36150">
    <property type="entry name" value="DNA GYRASE INHIBITOR YACG"/>
    <property type="match status" value="1"/>
</dbReference>
<keyword evidence="1" id="KW-0479">Metal-binding</keyword>
<evidence type="ECO:0000313" key="3">
    <source>
        <dbReference type="EMBL" id="VFP83227.1"/>
    </source>
</evidence>
<name>A0A451DA83_9GAMM</name>
<reference evidence="3 4" key="1">
    <citation type="submission" date="2019-02" db="EMBL/GenBank/DDBJ databases">
        <authorList>
            <person name="Manzano-Marin A."/>
            <person name="Manzano-Marin A."/>
        </authorList>
    </citation>
    <scope>NUCLEOTIDE SEQUENCE [LARGE SCALE GENOMIC DNA]</scope>
    <source>
        <strain evidence="3 4">ErCikochiana</strain>
    </source>
</reference>
<sequence length="42" mass="4854">MNDTNSVNCPTCGANVIWSKTNNWRPFCSKRCQLIDLEGWLH</sequence>
<proteinExistence type="predicted"/>
<dbReference type="OrthoDB" id="9809663at2"/>
<organism evidence="3 4">
    <name type="scientific">Candidatus Erwinia haradaeae</name>
    <dbReference type="NCBI Taxonomy" id="1922217"/>
    <lineage>
        <taxon>Bacteria</taxon>
        <taxon>Pseudomonadati</taxon>
        <taxon>Pseudomonadota</taxon>
        <taxon>Gammaproteobacteria</taxon>
        <taxon>Enterobacterales</taxon>
        <taxon>Erwiniaceae</taxon>
        <taxon>Erwinia</taxon>
    </lineage>
</organism>
<evidence type="ECO:0000256" key="1">
    <source>
        <dbReference type="ARBA" id="ARBA00022723"/>
    </source>
</evidence>
<evidence type="ECO:0000256" key="2">
    <source>
        <dbReference type="ARBA" id="ARBA00022833"/>
    </source>
</evidence>
<dbReference type="EMBL" id="LR217715">
    <property type="protein sequence ID" value="VFP83227.1"/>
    <property type="molecule type" value="Genomic_DNA"/>
</dbReference>